<evidence type="ECO:0000313" key="3">
    <source>
        <dbReference type="Proteomes" id="UP000813463"/>
    </source>
</evidence>
<accession>A0A9R0IM01</accession>
<dbReference type="PANTHER" id="PTHR31704">
    <property type="entry name" value="MYB/SANT-LIKE DNA-BINDING DOMAIN PROTEIN-RELATED"/>
    <property type="match status" value="1"/>
</dbReference>
<feature type="compositionally biased region" description="Polar residues" evidence="1">
    <location>
        <begin position="199"/>
        <end position="222"/>
    </location>
</feature>
<reference evidence="4" key="2">
    <citation type="submission" date="2025-08" db="UniProtKB">
        <authorList>
            <consortium name="RefSeq"/>
        </authorList>
    </citation>
    <scope>IDENTIFICATION</scope>
    <source>
        <tissue evidence="4">Leaf</tissue>
    </source>
</reference>
<dbReference type="RefSeq" id="XP_021851722.2">
    <property type="nucleotide sequence ID" value="XM_021996030.2"/>
</dbReference>
<dbReference type="Pfam" id="PF12776">
    <property type="entry name" value="Myb_DNA-bind_3"/>
    <property type="match status" value="1"/>
</dbReference>
<dbReference type="InterPro" id="IPR024752">
    <property type="entry name" value="Myb/SANT-like_dom"/>
</dbReference>
<evidence type="ECO:0000256" key="1">
    <source>
        <dbReference type="SAM" id="MobiDB-lite"/>
    </source>
</evidence>
<reference evidence="3" key="1">
    <citation type="journal article" date="2021" name="Nat. Commun.">
        <title>Genomic analyses provide insights into spinach domestication and the genetic basis of agronomic traits.</title>
        <authorList>
            <person name="Cai X."/>
            <person name="Sun X."/>
            <person name="Xu C."/>
            <person name="Sun H."/>
            <person name="Wang X."/>
            <person name="Ge C."/>
            <person name="Zhang Z."/>
            <person name="Wang Q."/>
            <person name="Fei Z."/>
            <person name="Jiao C."/>
            <person name="Wang Q."/>
        </authorList>
    </citation>
    <scope>NUCLEOTIDE SEQUENCE [LARGE SCALE GENOMIC DNA]</scope>
    <source>
        <strain evidence="3">cv. Varoflay</strain>
    </source>
</reference>
<organism evidence="3 4">
    <name type="scientific">Spinacia oleracea</name>
    <name type="common">Spinach</name>
    <dbReference type="NCBI Taxonomy" id="3562"/>
    <lineage>
        <taxon>Eukaryota</taxon>
        <taxon>Viridiplantae</taxon>
        <taxon>Streptophyta</taxon>
        <taxon>Embryophyta</taxon>
        <taxon>Tracheophyta</taxon>
        <taxon>Spermatophyta</taxon>
        <taxon>Magnoliopsida</taxon>
        <taxon>eudicotyledons</taxon>
        <taxon>Gunneridae</taxon>
        <taxon>Pentapetalae</taxon>
        <taxon>Caryophyllales</taxon>
        <taxon>Chenopodiaceae</taxon>
        <taxon>Chenopodioideae</taxon>
        <taxon>Anserineae</taxon>
        <taxon>Spinacia</taxon>
    </lineage>
</organism>
<dbReference type="KEGG" id="soe:110791275"/>
<sequence>MAKKGTTFKWSDGDSVALCEICLAFIKDNGKAQFFKWKEIQADVEKKVGRELSNPNTCKNKYDTMRKDWRTWKSLKLSETGLGWDPYSGKIEAPNEWWQRKIKENPEYQKFRLRGVSLELEQCWEKLFGDSYATGENVYVPSMDSIEDLTIQNESMEDGNIENYGGDTYFPSNQLNDELLNDENFFHNFVEQARNDANIGSSASRSQGTHEAANNENRASNKIQKHHPTKSNSGQVKRTRRQSGGSAMLSKGIVELTECVKIMSQSSTSNDSMSSSISTVSKAMQIISRMVDKECLEKHSELWFYATTVIEDSPKREVLFSMEDDVSRAKWLEYLYNKEHK</sequence>
<name>A0A9R0IM01_SPIOL</name>
<feature type="domain" description="Myb/SANT-like" evidence="2">
    <location>
        <begin position="9"/>
        <end position="100"/>
    </location>
</feature>
<evidence type="ECO:0000259" key="2">
    <source>
        <dbReference type="Pfam" id="PF12776"/>
    </source>
</evidence>
<feature type="region of interest" description="Disordered" evidence="1">
    <location>
        <begin position="199"/>
        <end position="247"/>
    </location>
</feature>
<dbReference type="AlphaFoldDB" id="A0A9R0IM01"/>
<protein>
    <submittedName>
        <fullName evidence="4">Uncharacterized protein At2g29880-like</fullName>
    </submittedName>
</protein>
<dbReference type="PANTHER" id="PTHR31704:SF55">
    <property type="entry name" value="MYB_SANT-LIKE DNA-BINDING DOMAIN PROTEIN"/>
    <property type="match status" value="1"/>
</dbReference>
<proteinExistence type="predicted"/>
<keyword evidence="3" id="KW-1185">Reference proteome</keyword>
<evidence type="ECO:0000313" key="4">
    <source>
        <dbReference type="RefSeq" id="XP_021851722.2"/>
    </source>
</evidence>
<gene>
    <name evidence="4" type="primary">LOC110791275</name>
</gene>
<dbReference type="Proteomes" id="UP000813463">
    <property type="component" value="Chromosome 4"/>
</dbReference>
<dbReference type="GeneID" id="110791275"/>